<dbReference type="Pfam" id="PF01225">
    <property type="entry name" value="Mur_ligase"/>
    <property type="match status" value="1"/>
</dbReference>
<dbReference type="Pfam" id="PF08245">
    <property type="entry name" value="Mur_ligase_M"/>
    <property type="match status" value="1"/>
</dbReference>
<sequence>MRVYFIGIGGIGMSGVAGLCRGLGFEVCGSEENPLYPPSSFLLKELGIEVFKPSEENLLKFKPDLVVVGNAISSSHIEVAKAKALRIPLLSFPEFIENFILDRKKALVIAGTHGKTTTSALLSFTLLKLEKSPTFLVGGILKDTGKNFAYGKGEFMLLEGDEYPSAFFNKNPKFLHYKPFGLILTSLEYDHADVYPDINALKEAFKKLLKLLPMEGILVFNQDDPNLVEIVEASQPLCKIITYGKGKADFKLVGSEVSLGGGGFRSKGLAKAKDGEVFEIDLSIPGDYNLLNALSTIALLETLGFHRKDILEAIKDFKGVQRRQEILFASETLLVIDDFAHHPTALALTLKELKKAFQPEKTILFFEPRTNSSKRKVFQRDYVEALNEADLIGIKVPPGLERIPFQDRIDLEQLRNDLEDLGKRAFILEKGLIPPEFFDLTQKSLVVFMSSAFMQEEIKLFFKGIGKSHAQNTG</sequence>
<dbReference type="Proteomes" id="UP000068196">
    <property type="component" value="Chromosome"/>
</dbReference>
<dbReference type="SUPFAM" id="SSF53623">
    <property type="entry name" value="MurD-like peptide ligases, catalytic domain"/>
    <property type="match status" value="1"/>
</dbReference>
<dbReference type="GO" id="GO:0016881">
    <property type="term" value="F:acid-amino acid ligase activity"/>
    <property type="evidence" value="ECO:0007669"/>
    <property type="project" value="InterPro"/>
</dbReference>
<dbReference type="EMBL" id="AP014945">
    <property type="protein sequence ID" value="BAU23049.1"/>
    <property type="molecule type" value="Genomic_DNA"/>
</dbReference>
<proteinExistence type="predicted"/>
<dbReference type="InterPro" id="IPR036565">
    <property type="entry name" value="Mur-like_cat_sf"/>
</dbReference>
<dbReference type="InterPro" id="IPR036615">
    <property type="entry name" value="Mur_ligase_C_dom_sf"/>
</dbReference>
<dbReference type="SUPFAM" id="SSF51984">
    <property type="entry name" value="MurCD N-terminal domain"/>
    <property type="match status" value="1"/>
</dbReference>
<dbReference type="Gene3D" id="3.40.1190.10">
    <property type="entry name" value="Mur-like, catalytic domain"/>
    <property type="match status" value="1"/>
</dbReference>
<dbReference type="RefSeq" id="WP_068513262.1">
    <property type="nucleotide sequence ID" value="NZ_AP014945.1"/>
</dbReference>
<organism evidence="3 4">
    <name type="scientific">Caldimicrobium thiodismutans</name>
    <dbReference type="NCBI Taxonomy" id="1653476"/>
    <lineage>
        <taxon>Bacteria</taxon>
        <taxon>Pseudomonadati</taxon>
        <taxon>Thermodesulfobacteriota</taxon>
        <taxon>Thermodesulfobacteria</taxon>
        <taxon>Thermodesulfobacteriales</taxon>
        <taxon>Thermodesulfobacteriaceae</taxon>
        <taxon>Caldimicrobium</taxon>
    </lineage>
</organism>
<evidence type="ECO:0000259" key="1">
    <source>
        <dbReference type="Pfam" id="PF01225"/>
    </source>
</evidence>
<dbReference type="AlphaFoldDB" id="A0A0U5AZ90"/>
<dbReference type="GO" id="GO:0005524">
    <property type="term" value="F:ATP binding"/>
    <property type="evidence" value="ECO:0007669"/>
    <property type="project" value="InterPro"/>
</dbReference>
<dbReference type="InterPro" id="IPR050061">
    <property type="entry name" value="MurCDEF_pg_biosynth"/>
</dbReference>
<accession>A0A0U5AZ90</accession>
<gene>
    <name evidence="3" type="ORF">THC_0657</name>
</gene>
<reference evidence="4" key="2">
    <citation type="journal article" date="2016" name="Int. J. Syst. Evol. Microbiol.">
        <title>Caldimicrobium thiodismutans sp. nov., a sulfur-disproportionating bacterium isolated from a hot spring.</title>
        <authorList>
            <person name="Kojima H."/>
            <person name="Umezawa K."/>
            <person name="Fukui M."/>
        </authorList>
    </citation>
    <scope>NUCLEOTIDE SEQUENCE [LARGE SCALE GENOMIC DNA]</scope>
    <source>
        <strain evidence="4">TF1</strain>
    </source>
</reference>
<dbReference type="Gene3D" id="3.90.190.20">
    <property type="entry name" value="Mur ligase, C-terminal domain"/>
    <property type="match status" value="1"/>
</dbReference>
<reference evidence="3 4" key="1">
    <citation type="journal article" date="2016" name="Int. J. Syst. Evol. Microbiol.">
        <title>Caldimicrobium thiodismutans sp. nov., a sulfur-disproportionating bacterium isolated from a hot spring, and emended description of the genus Caldimicrobium.</title>
        <authorList>
            <person name="Kojima H."/>
            <person name="Umezawa K."/>
            <person name="Fukui M."/>
        </authorList>
    </citation>
    <scope>NUCLEOTIDE SEQUENCE [LARGE SCALE GENOMIC DNA]</scope>
    <source>
        <strain evidence="3 4">TF1</strain>
    </source>
</reference>
<feature type="domain" description="Mur ligase central" evidence="2">
    <location>
        <begin position="109"/>
        <end position="299"/>
    </location>
</feature>
<dbReference type="OrthoDB" id="9804126at2"/>
<dbReference type="PATRIC" id="fig|1653476.3.peg.677"/>
<dbReference type="PANTHER" id="PTHR43445">
    <property type="entry name" value="UDP-N-ACETYLMURAMATE--L-ALANINE LIGASE-RELATED"/>
    <property type="match status" value="1"/>
</dbReference>
<dbReference type="Gene3D" id="3.40.50.720">
    <property type="entry name" value="NAD(P)-binding Rossmann-like Domain"/>
    <property type="match status" value="1"/>
</dbReference>
<dbReference type="InterPro" id="IPR013221">
    <property type="entry name" value="Mur_ligase_cen"/>
</dbReference>
<dbReference type="PANTHER" id="PTHR43445:SF5">
    <property type="entry name" value="UDP-N-ACETYLMURAMATE--L-ALANYL-GAMMA-D-GLUTAMYL-MESO-2,6-DIAMINOHEPTANDIOATE LIGASE"/>
    <property type="match status" value="1"/>
</dbReference>
<dbReference type="KEGG" id="cthi:THC_0657"/>
<dbReference type="InterPro" id="IPR000713">
    <property type="entry name" value="Mur_ligase_N"/>
</dbReference>
<dbReference type="STRING" id="1653476.THC_0657"/>
<name>A0A0U5AZ90_9BACT</name>
<evidence type="ECO:0000259" key="2">
    <source>
        <dbReference type="Pfam" id="PF08245"/>
    </source>
</evidence>
<evidence type="ECO:0000313" key="4">
    <source>
        <dbReference type="Proteomes" id="UP000068196"/>
    </source>
</evidence>
<dbReference type="SUPFAM" id="SSF53244">
    <property type="entry name" value="MurD-like peptide ligases, peptide-binding domain"/>
    <property type="match status" value="1"/>
</dbReference>
<dbReference type="CDD" id="cd00636">
    <property type="entry name" value="TroA-like"/>
    <property type="match status" value="1"/>
</dbReference>
<evidence type="ECO:0000313" key="3">
    <source>
        <dbReference type="EMBL" id="BAU23049.1"/>
    </source>
</evidence>
<protein>
    <submittedName>
        <fullName evidence="3">UDP-N-acetylmuramate</fullName>
    </submittedName>
</protein>
<keyword evidence="4" id="KW-1185">Reference proteome</keyword>
<feature type="domain" description="Mur ligase N-terminal catalytic" evidence="1">
    <location>
        <begin position="3"/>
        <end position="100"/>
    </location>
</feature>